<organism evidence="10 11">
    <name type="scientific">Methanocella arvoryzae (strain DSM 22066 / NBRC 105507 / MRE50)</name>
    <dbReference type="NCBI Taxonomy" id="351160"/>
    <lineage>
        <taxon>Archaea</taxon>
        <taxon>Methanobacteriati</taxon>
        <taxon>Methanobacteriota</taxon>
        <taxon>Stenosarchaea group</taxon>
        <taxon>Methanomicrobia</taxon>
        <taxon>Methanocellales</taxon>
        <taxon>Methanocellaceae</taxon>
        <taxon>Methanocella</taxon>
    </lineage>
</organism>
<keyword evidence="5 9" id="KW-0653">Protein transport</keyword>
<evidence type="ECO:0000256" key="1">
    <source>
        <dbReference type="ARBA" id="ARBA00004162"/>
    </source>
</evidence>
<dbReference type="InterPro" id="IPR006312">
    <property type="entry name" value="TatA/E"/>
</dbReference>
<dbReference type="GO" id="GO:0033281">
    <property type="term" value="C:TAT protein transport complex"/>
    <property type="evidence" value="ECO:0007669"/>
    <property type="project" value="UniProtKB-UniRule"/>
</dbReference>
<dbReference type="GO" id="GO:0043953">
    <property type="term" value="P:protein transport by the Tat complex"/>
    <property type="evidence" value="ECO:0007669"/>
    <property type="project" value="UniProtKB-UniRule"/>
</dbReference>
<keyword evidence="4 9" id="KW-0812">Transmembrane</keyword>
<evidence type="ECO:0000256" key="3">
    <source>
        <dbReference type="ARBA" id="ARBA00022475"/>
    </source>
</evidence>
<keyword evidence="7 9" id="KW-0811">Translocation</keyword>
<reference evidence="10 11" key="1">
    <citation type="journal article" date="2006" name="Science">
        <title>Genome of rice cluster I archaea -- the key methane producers in the rice rhizosphere.</title>
        <authorList>
            <person name="Erkel C."/>
            <person name="Kube M."/>
            <person name="Reinhardt R."/>
            <person name="Liesack W."/>
        </authorList>
    </citation>
    <scope>NUCLEOTIDE SEQUENCE [LARGE SCALE GENOMIC DNA]</scope>
    <source>
        <strain evidence="11">DSM 22066 / NBRC 105507 / MRE50</strain>
    </source>
</reference>
<dbReference type="HAMAP" id="MF_00236">
    <property type="entry name" value="TatA_E"/>
    <property type="match status" value="1"/>
</dbReference>
<evidence type="ECO:0000256" key="2">
    <source>
        <dbReference type="ARBA" id="ARBA00022448"/>
    </source>
</evidence>
<dbReference type="GO" id="GO:0008320">
    <property type="term" value="F:protein transmembrane transporter activity"/>
    <property type="evidence" value="ECO:0007669"/>
    <property type="project" value="UniProtKB-UniRule"/>
</dbReference>
<evidence type="ECO:0000256" key="6">
    <source>
        <dbReference type="ARBA" id="ARBA00022989"/>
    </source>
</evidence>
<keyword evidence="6 9" id="KW-1133">Transmembrane helix</keyword>
<dbReference type="NCBIfam" id="TIGR01411">
    <property type="entry name" value="tatAE"/>
    <property type="match status" value="1"/>
</dbReference>
<dbReference type="eggNOG" id="arCOG02694">
    <property type="taxonomic scope" value="Archaea"/>
</dbReference>
<comment type="subunit">
    <text evidence="9">Forms a complex with TatC.</text>
</comment>
<gene>
    <name evidence="9 10" type="primary">tatA</name>
    <name evidence="10" type="ORF">RCIX1503</name>
</gene>
<dbReference type="PANTHER" id="PTHR42982">
    <property type="entry name" value="SEC-INDEPENDENT PROTEIN TRANSLOCASE PROTEIN TATA"/>
    <property type="match status" value="1"/>
</dbReference>
<keyword evidence="11" id="KW-1185">Reference proteome</keyword>
<dbReference type="EMBL" id="AM114193">
    <property type="protein sequence ID" value="CAJ36767.1"/>
    <property type="molecule type" value="Genomic_DNA"/>
</dbReference>
<dbReference type="PATRIC" id="fig|351160.9.peg.1509"/>
<dbReference type="InterPro" id="IPR003369">
    <property type="entry name" value="TatA/B/E"/>
</dbReference>
<dbReference type="AlphaFoldDB" id="Q0W4C6"/>
<dbReference type="Pfam" id="PF02416">
    <property type="entry name" value="TatA_B_E"/>
    <property type="match status" value="1"/>
</dbReference>
<evidence type="ECO:0000313" key="10">
    <source>
        <dbReference type="EMBL" id="CAJ36767.1"/>
    </source>
</evidence>
<evidence type="ECO:0000256" key="7">
    <source>
        <dbReference type="ARBA" id="ARBA00023010"/>
    </source>
</evidence>
<dbReference type="PANTHER" id="PTHR42982:SF1">
    <property type="entry name" value="SEC-INDEPENDENT PROTEIN TRANSLOCASE PROTEIN TATA"/>
    <property type="match status" value="1"/>
</dbReference>
<dbReference type="KEGG" id="rci:RCIX1503"/>
<keyword evidence="2 9" id="KW-0813">Transport</keyword>
<proteinExistence type="inferred from homology"/>
<comment type="subcellular location">
    <subcellularLocation>
        <location evidence="1 9">Cell membrane</location>
        <topology evidence="1 9">Single-pass membrane protein</topology>
    </subcellularLocation>
</comment>
<dbReference type="STRING" id="351160.RCIX1503"/>
<evidence type="ECO:0000256" key="5">
    <source>
        <dbReference type="ARBA" id="ARBA00022927"/>
    </source>
</evidence>
<protein>
    <recommendedName>
        <fullName evidence="9">Sec-independent protein translocase protein TatA</fullName>
    </recommendedName>
</protein>
<dbReference type="Proteomes" id="UP000000663">
    <property type="component" value="Chromosome"/>
</dbReference>
<keyword evidence="8 9" id="KW-0472">Membrane</keyword>
<comment type="function">
    <text evidence="9">Part of the twin-arginine translocation (Tat) system that transports large folded proteins containing a characteristic twin-arginine motif in their signal peptide across membranes. TatA could form the protein-conducting channel of the Tat system.</text>
</comment>
<evidence type="ECO:0000256" key="9">
    <source>
        <dbReference type="HAMAP-Rule" id="MF_00236"/>
    </source>
</evidence>
<accession>Q0W4C6</accession>
<sequence>MLGTQELLLIFLAIVLLFGATKLPELARSMGRSMGEFKRGQQDIERELQAEKSALVAQPGADIALTRTQGMAKKMGIDIVGKTDDQLLAEIEKKLEKK</sequence>
<name>Q0W4C6_METAR</name>
<dbReference type="Gene3D" id="1.20.5.3310">
    <property type="match status" value="1"/>
</dbReference>
<evidence type="ECO:0000313" key="11">
    <source>
        <dbReference type="Proteomes" id="UP000000663"/>
    </source>
</evidence>
<evidence type="ECO:0000256" key="4">
    <source>
        <dbReference type="ARBA" id="ARBA00022692"/>
    </source>
</evidence>
<evidence type="ECO:0000256" key="8">
    <source>
        <dbReference type="ARBA" id="ARBA00023136"/>
    </source>
</evidence>
<comment type="similarity">
    <text evidence="9">Belongs to the TatA/E family.</text>
</comment>
<keyword evidence="3 9" id="KW-1003">Cell membrane</keyword>